<keyword evidence="2" id="KW-1185">Reference proteome</keyword>
<protein>
    <submittedName>
        <fullName evidence="1">Uncharacterized protein</fullName>
    </submittedName>
</protein>
<gene>
    <name evidence="1" type="ORF">CLOSTMETH_00896</name>
</gene>
<dbReference type="EMBL" id="ACEC01000034">
    <property type="protein sequence ID" value="EEG31450.1"/>
    <property type="molecule type" value="Genomic_DNA"/>
</dbReference>
<dbReference type="STRING" id="537013.CLOSTMETH_00896"/>
<name>C0EAN3_9FIRM</name>
<proteinExistence type="predicted"/>
<dbReference type="AlphaFoldDB" id="C0EAN3"/>
<comment type="caution">
    <text evidence="1">The sequence shown here is derived from an EMBL/GenBank/DDBJ whole genome shotgun (WGS) entry which is preliminary data.</text>
</comment>
<dbReference type="HOGENOM" id="CLU_1364206_0_0_9"/>
<dbReference type="Proteomes" id="UP000003340">
    <property type="component" value="Unassembled WGS sequence"/>
</dbReference>
<reference evidence="1 2" key="1">
    <citation type="submission" date="2009-01" db="EMBL/GenBank/DDBJ databases">
        <authorList>
            <person name="Fulton L."/>
            <person name="Clifton S."/>
            <person name="Fulton B."/>
            <person name="Xu J."/>
            <person name="Minx P."/>
            <person name="Pepin K.H."/>
            <person name="Johnson M."/>
            <person name="Bhonagiri V."/>
            <person name="Nash W.E."/>
            <person name="Mardis E.R."/>
            <person name="Wilson R.K."/>
        </authorList>
    </citation>
    <scope>NUCLEOTIDE SEQUENCE [LARGE SCALE GENOMIC DNA]</scope>
    <source>
        <strain evidence="1 2">DSM 5476</strain>
    </source>
</reference>
<evidence type="ECO:0000313" key="1">
    <source>
        <dbReference type="EMBL" id="EEG31450.1"/>
    </source>
</evidence>
<sequence>MDLFQDERYSALSWLMMEETDTYRLEIPQVDGDSSEASEINLRIKTMFYDEAKTLVDGELSPPTDEPYEVIPYVIQNGDVLNLMILQTPTQEVLSDGEMFCVAYDRVNQNYLTVENALEQDGQTEPEIQAATIKAYRTAFPEVRPEDIASISVEGVLNIEGKNEYICYLSEFPQGGIEYRYVIGYSPASDEVYTLSRYTE</sequence>
<evidence type="ECO:0000313" key="2">
    <source>
        <dbReference type="Proteomes" id="UP000003340"/>
    </source>
</evidence>
<reference evidence="1 2" key="2">
    <citation type="submission" date="2009-02" db="EMBL/GenBank/DDBJ databases">
        <title>Draft genome sequence of Clostridium methylpentosum (DSM 5476).</title>
        <authorList>
            <person name="Sudarsanam P."/>
            <person name="Ley R."/>
            <person name="Guruge J."/>
            <person name="Turnbaugh P.J."/>
            <person name="Mahowald M."/>
            <person name="Liep D."/>
            <person name="Gordon J."/>
        </authorList>
    </citation>
    <scope>NUCLEOTIDE SEQUENCE [LARGE SCALE GENOMIC DNA]</scope>
    <source>
        <strain evidence="1 2">DSM 5476</strain>
    </source>
</reference>
<organism evidence="1 2">
    <name type="scientific">[Clostridium] methylpentosum DSM 5476</name>
    <dbReference type="NCBI Taxonomy" id="537013"/>
    <lineage>
        <taxon>Bacteria</taxon>
        <taxon>Bacillati</taxon>
        <taxon>Bacillota</taxon>
        <taxon>Clostridia</taxon>
        <taxon>Eubacteriales</taxon>
        <taxon>Oscillospiraceae</taxon>
        <taxon>Oscillospiraceae incertae sedis</taxon>
    </lineage>
</organism>
<accession>C0EAN3</accession>